<organism evidence="3 4">
    <name type="scientific">Streptodolium elevatio</name>
    <dbReference type="NCBI Taxonomy" id="3157996"/>
    <lineage>
        <taxon>Bacteria</taxon>
        <taxon>Bacillati</taxon>
        <taxon>Actinomycetota</taxon>
        <taxon>Actinomycetes</taxon>
        <taxon>Kitasatosporales</taxon>
        <taxon>Streptomycetaceae</taxon>
        <taxon>Streptodolium</taxon>
    </lineage>
</organism>
<protein>
    <submittedName>
        <fullName evidence="3">Serine hydrolase domain-containing protein</fullName>
        <ecNumber evidence="3">3.1.1.103</ecNumber>
    </submittedName>
</protein>
<feature type="signal peptide" evidence="1">
    <location>
        <begin position="1"/>
        <end position="38"/>
    </location>
</feature>
<dbReference type="InterPro" id="IPR050491">
    <property type="entry name" value="AmpC-like"/>
</dbReference>
<dbReference type="SUPFAM" id="SSF56601">
    <property type="entry name" value="beta-lactamase/transpeptidase-like"/>
    <property type="match status" value="1"/>
</dbReference>
<evidence type="ECO:0000259" key="2">
    <source>
        <dbReference type="Pfam" id="PF00144"/>
    </source>
</evidence>
<dbReference type="PANTHER" id="PTHR46825:SF7">
    <property type="entry name" value="D-ALANYL-D-ALANINE CARBOXYPEPTIDASE"/>
    <property type="match status" value="1"/>
</dbReference>
<dbReference type="Pfam" id="PF00144">
    <property type="entry name" value="Beta-lactamase"/>
    <property type="match status" value="1"/>
</dbReference>
<reference evidence="3 4" key="1">
    <citation type="submission" date="2024-06" db="EMBL/GenBank/DDBJ databases">
        <title>The Natural Products Discovery Center: Release of the First 8490 Sequenced Strains for Exploring Actinobacteria Biosynthetic Diversity.</title>
        <authorList>
            <person name="Kalkreuter E."/>
            <person name="Kautsar S.A."/>
            <person name="Yang D."/>
            <person name="Bader C.D."/>
            <person name="Teijaro C.N."/>
            <person name="Fluegel L."/>
            <person name="Davis C.M."/>
            <person name="Simpson J.R."/>
            <person name="Lauterbach L."/>
            <person name="Steele A.D."/>
            <person name="Gui C."/>
            <person name="Meng S."/>
            <person name="Li G."/>
            <person name="Viehrig K."/>
            <person name="Ye F."/>
            <person name="Su P."/>
            <person name="Kiefer A.F."/>
            <person name="Nichols A."/>
            <person name="Cepeda A.J."/>
            <person name="Yan W."/>
            <person name="Fan B."/>
            <person name="Jiang Y."/>
            <person name="Adhikari A."/>
            <person name="Zheng C.-J."/>
            <person name="Schuster L."/>
            <person name="Cowan T.M."/>
            <person name="Smanski M.J."/>
            <person name="Chevrette M.G."/>
            <person name="De Carvalho L.P.S."/>
            <person name="Shen B."/>
        </authorList>
    </citation>
    <scope>NUCLEOTIDE SEQUENCE [LARGE SCALE GENOMIC DNA]</scope>
    <source>
        <strain evidence="3 4">NPDC048946</strain>
    </source>
</reference>
<evidence type="ECO:0000313" key="4">
    <source>
        <dbReference type="Proteomes" id="UP001551482"/>
    </source>
</evidence>
<keyword evidence="4" id="KW-1185">Reference proteome</keyword>
<feature type="domain" description="Beta-lactamase-related" evidence="2">
    <location>
        <begin position="85"/>
        <end position="470"/>
    </location>
</feature>
<dbReference type="EC" id="3.1.1.103" evidence="3"/>
<name>A0ABV3DMD9_9ACTN</name>
<feature type="chain" id="PRO_5045611311" evidence="1">
    <location>
        <begin position="39"/>
        <end position="489"/>
    </location>
</feature>
<proteinExistence type="predicted"/>
<evidence type="ECO:0000256" key="1">
    <source>
        <dbReference type="SAM" id="SignalP"/>
    </source>
</evidence>
<keyword evidence="1" id="KW-0732">Signal</keyword>
<dbReference type="PANTHER" id="PTHR46825">
    <property type="entry name" value="D-ALANYL-D-ALANINE-CARBOXYPEPTIDASE/ENDOPEPTIDASE AMPH"/>
    <property type="match status" value="1"/>
</dbReference>
<dbReference type="Gene3D" id="3.40.710.10">
    <property type="entry name" value="DD-peptidase/beta-lactamase superfamily"/>
    <property type="match status" value="2"/>
</dbReference>
<dbReference type="InterPro" id="IPR012338">
    <property type="entry name" value="Beta-lactam/transpept-like"/>
</dbReference>
<dbReference type="EMBL" id="JBEZFP010000075">
    <property type="protein sequence ID" value="MEU8136923.1"/>
    <property type="molecule type" value="Genomic_DNA"/>
</dbReference>
<dbReference type="Proteomes" id="UP001551482">
    <property type="component" value="Unassembled WGS sequence"/>
</dbReference>
<evidence type="ECO:0000313" key="3">
    <source>
        <dbReference type="EMBL" id="MEU8136923.1"/>
    </source>
</evidence>
<dbReference type="RefSeq" id="WP_358358028.1">
    <property type="nucleotide sequence ID" value="NZ_JBEZFP010000075.1"/>
</dbReference>
<dbReference type="InterPro" id="IPR001466">
    <property type="entry name" value="Beta-lactam-related"/>
</dbReference>
<comment type="caution">
    <text evidence="3">The sequence shown here is derived from an EMBL/GenBank/DDBJ whole genome shotgun (WGS) entry which is preliminary data.</text>
</comment>
<accession>A0ABV3DMD9</accession>
<gene>
    <name evidence="3" type="ORF">AB0C36_25850</name>
</gene>
<dbReference type="GO" id="GO:0016787">
    <property type="term" value="F:hydrolase activity"/>
    <property type="evidence" value="ECO:0007669"/>
    <property type="project" value="UniProtKB-KW"/>
</dbReference>
<keyword evidence="3" id="KW-0378">Hydrolase</keyword>
<sequence length="489" mass="50792">MPLARWFRSTRRAHTPRGKAGVALVVAAASLATLGSLAVAPAGASGGGPAAGPAAADHAALLAAMQLVSGNVNDGNTPPGPHGMDAIPGVVARTDIGGVQWTGTADNPGSAATRQADGVFRAGSVTKIFTATVILQLVGEGRLSLTDDVFGLLGPVLKDNTVRGCNLTTWKCFNPPGPGVAPITVEQLLQHSSGIFNNMADLSFQAKVAAQFPNMAFTPAELVAEGASHGPQAAPGTTMAYSNTNYALLALVIESVTGKPWHQALTERVVTPLGLTKTWVPAPTDTVLPGPHDAFVSNLLFPRNGTSFNTLPASDQNASYGYGGGNVISTTADLITFIKALIGGQLLPPAQLQQMITKVNPNTMGTPAPALPPGITCNTGLAWPECIPNPAKFNVTSNANAPTNWYAYEPWNQGVANYSLGLTQRELTCSNGQKVTLYGHNGAIPGSMSYVYTTPDASHSIAFNLNADWPQHELYDMYGILAAEYCPAA</sequence>